<gene>
    <name evidence="1" type="ORF">CAPTEDRAFT_189590</name>
</gene>
<dbReference type="EMBL" id="KB293140">
    <property type="protein sequence ID" value="ELU16478.1"/>
    <property type="molecule type" value="Genomic_DNA"/>
</dbReference>
<dbReference type="OrthoDB" id="10264062at2759"/>
<sequence length="178" mass="19369">MDVDVATVGSAIAEEDEATDYVFRIVSTFRPENLPAEMLDPKAKDKEATLQWASSQGSRPPVPEVIATPPPPSVSSLDEAMDINGDVDEATEGHRSAVKMLCDTMRRQILSRAFYGWLSHCRHLKTVRTHLSGLVNNVIVAVDDPSDASGGLSAELWAEMSQGGVVRSLTENFLEQSQ</sequence>
<dbReference type="Proteomes" id="UP000014760">
    <property type="component" value="Unassembled WGS sequence"/>
</dbReference>
<organism evidence="1">
    <name type="scientific">Capitella teleta</name>
    <name type="common">Polychaete worm</name>
    <dbReference type="NCBI Taxonomy" id="283909"/>
    <lineage>
        <taxon>Eukaryota</taxon>
        <taxon>Metazoa</taxon>
        <taxon>Spiralia</taxon>
        <taxon>Lophotrochozoa</taxon>
        <taxon>Annelida</taxon>
        <taxon>Polychaeta</taxon>
        <taxon>Sedentaria</taxon>
        <taxon>Scolecida</taxon>
        <taxon>Capitellidae</taxon>
        <taxon>Capitella</taxon>
    </lineage>
</organism>
<reference evidence="3" key="1">
    <citation type="submission" date="2012-12" db="EMBL/GenBank/DDBJ databases">
        <authorList>
            <person name="Hellsten U."/>
            <person name="Grimwood J."/>
            <person name="Chapman J.A."/>
            <person name="Shapiro H."/>
            <person name="Aerts A."/>
            <person name="Otillar R.P."/>
            <person name="Terry A.Y."/>
            <person name="Boore J.L."/>
            <person name="Simakov O."/>
            <person name="Marletaz F."/>
            <person name="Cho S.-J."/>
            <person name="Edsinger-Gonzales E."/>
            <person name="Havlak P."/>
            <person name="Kuo D.-H."/>
            <person name="Larsson T."/>
            <person name="Lv J."/>
            <person name="Arendt D."/>
            <person name="Savage R."/>
            <person name="Osoegawa K."/>
            <person name="de Jong P."/>
            <person name="Lindberg D.R."/>
            <person name="Seaver E.C."/>
            <person name="Weisblat D.A."/>
            <person name="Putnam N.H."/>
            <person name="Grigoriev I.V."/>
            <person name="Rokhsar D.S."/>
        </authorList>
    </citation>
    <scope>NUCLEOTIDE SEQUENCE</scope>
    <source>
        <strain evidence="3">I ESC-2004</strain>
    </source>
</reference>
<dbReference type="EMBL" id="AMQN01017456">
    <property type="status" value="NOT_ANNOTATED_CDS"/>
    <property type="molecule type" value="Genomic_DNA"/>
</dbReference>
<accession>R7VCA0</accession>
<dbReference type="EMBL" id="AMQN01017457">
    <property type="status" value="NOT_ANNOTATED_CDS"/>
    <property type="molecule type" value="Genomic_DNA"/>
</dbReference>
<dbReference type="AlphaFoldDB" id="R7VCA0"/>
<dbReference type="EnsemblMetazoa" id="CapteT189590">
    <property type="protein sequence ID" value="CapteP189590"/>
    <property type="gene ID" value="CapteG189590"/>
</dbReference>
<evidence type="ECO:0000313" key="3">
    <source>
        <dbReference type="Proteomes" id="UP000014760"/>
    </source>
</evidence>
<protein>
    <submittedName>
        <fullName evidence="1 2">Uncharacterized protein</fullName>
    </submittedName>
</protein>
<name>R7VCA0_CAPTE</name>
<evidence type="ECO:0000313" key="1">
    <source>
        <dbReference type="EMBL" id="ELU16478.1"/>
    </source>
</evidence>
<dbReference type="STRING" id="283909.R7VCA0"/>
<proteinExistence type="predicted"/>
<keyword evidence="3" id="KW-1185">Reference proteome</keyword>
<evidence type="ECO:0000313" key="2">
    <source>
        <dbReference type="EnsemblMetazoa" id="CapteP189590"/>
    </source>
</evidence>
<dbReference type="HOGENOM" id="CLU_1512019_0_0_1"/>
<reference evidence="1 3" key="2">
    <citation type="journal article" date="2013" name="Nature">
        <title>Insights into bilaterian evolution from three spiralian genomes.</title>
        <authorList>
            <person name="Simakov O."/>
            <person name="Marletaz F."/>
            <person name="Cho S.J."/>
            <person name="Edsinger-Gonzales E."/>
            <person name="Havlak P."/>
            <person name="Hellsten U."/>
            <person name="Kuo D.H."/>
            <person name="Larsson T."/>
            <person name="Lv J."/>
            <person name="Arendt D."/>
            <person name="Savage R."/>
            <person name="Osoegawa K."/>
            <person name="de Jong P."/>
            <person name="Grimwood J."/>
            <person name="Chapman J.A."/>
            <person name="Shapiro H."/>
            <person name="Aerts A."/>
            <person name="Otillar R.P."/>
            <person name="Terry A.Y."/>
            <person name="Boore J.L."/>
            <person name="Grigoriev I.V."/>
            <person name="Lindberg D.R."/>
            <person name="Seaver E.C."/>
            <person name="Weisblat D.A."/>
            <person name="Putnam N.H."/>
            <person name="Rokhsar D.S."/>
        </authorList>
    </citation>
    <scope>NUCLEOTIDE SEQUENCE</scope>
    <source>
        <strain evidence="1 3">I ESC-2004</strain>
    </source>
</reference>
<reference evidence="2" key="3">
    <citation type="submission" date="2015-06" db="UniProtKB">
        <authorList>
            <consortium name="EnsemblMetazoa"/>
        </authorList>
    </citation>
    <scope>IDENTIFICATION</scope>
</reference>